<gene>
    <name evidence="6" type="ORF">LOD99_11968</name>
</gene>
<dbReference type="Gene3D" id="3.40.630.10">
    <property type="entry name" value="Zn peptidases"/>
    <property type="match status" value="1"/>
</dbReference>
<evidence type="ECO:0000256" key="2">
    <source>
        <dbReference type="ARBA" id="ARBA00022438"/>
    </source>
</evidence>
<organism evidence="6 7">
    <name type="scientific">Oopsacas minuta</name>
    <dbReference type="NCBI Taxonomy" id="111878"/>
    <lineage>
        <taxon>Eukaryota</taxon>
        <taxon>Metazoa</taxon>
        <taxon>Porifera</taxon>
        <taxon>Hexactinellida</taxon>
        <taxon>Hexasterophora</taxon>
        <taxon>Lyssacinosida</taxon>
        <taxon>Leucopsacidae</taxon>
        <taxon>Oopsacas</taxon>
    </lineage>
</organism>
<dbReference type="InterPro" id="IPR000819">
    <property type="entry name" value="Peptidase_M17_C"/>
</dbReference>
<dbReference type="GO" id="GO:0070006">
    <property type="term" value="F:metalloaminopeptidase activity"/>
    <property type="evidence" value="ECO:0007669"/>
    <property type="project" value="InterPro"/>
</dbReference>
<dbReference type="InterPro" id="IPR011356">
    <property type="entry name" value="Leucine_aapep/pepB"/>
</dbReference>
<name>A0AAV7JIA8_9METZ</name>
<protein>
    <recommendedName>
        <fullName evidence="5">Cytosol aminopeptidase domain-containing protein</fullName>
    </recommendedName>
</protein>
<keyword evidence="2" id="KW-0031">Aminopeptidase</keyword>
<dbReference type="GO" id="GO:0006508">
    <property type="term" value="P:proteolysis"/>
    <property type="evidence" value="ECO:0007669"/>
    <property type="project" value="UniProtKB-KW"/>
</dbReference>
<evidence type="ECO:0000313" key="6">
    <source>
        <dbReference type="EMBL" id="KAI6648159.1"/>
    </source>
</evidence>
<comment type="caution">
    <text evidence="6">The sequence shown here is derived from an EMBL/GenBank/DDBJ whole genome shotgun (WGS) entry which is preliminary data.</text>
</comment>
<proteinExistence type="inferred from homology"/>
<comment type="similarity">
    <text evidence="1">Belongs to the peptidase M17 family.</text>
</comment>
<dbReference type="Pfam" id="PF00883">
    <property type="entry name" value="Peptidase_M17"/>
    <property type="match status" value="1"/>
</dbReference>
<evidence type="ECO:0000313" key="7">
    <source>
        <dbReference type="Proteomes" id="UP001165289"/>
    </source>
</evidence>
<feature type="domain" description="Cytosol aminopeptidase" evidence="5">
    <location>
        <begin position="4"/>
        <end position="116"/>
    </location>
</feature>
<sequence length="125" mass="13043">MNCGLGGIFGVGKQASSMSKFVVLSYTPVGATLVYSWVGKGIVYDTGGLSLKPKGFMAGMKRDCGGAAAILGAFYALVTQEFSQTLHAILCLAENAIGPKATRPDDIHTLYSGNIINSTFISTTL</sequence>
<reference evidence="6 7" key="1">
    <citation type="journal article" date="2023" name="BMC Biol.">
        <title>The compact genome of the sponge Oopsacas minuta (Hexactinellida) is lacking key metazoan core genes.</title>
        <authorList>
            <person name="Santini S."/>
            <person name="Schenkelaars Q."/>
            <person name="Jourda C."/>
            <person name="Duchesne M."/>
            <person name="Belahbib H."/>
            <person name="Rocher C."/>
            <person name="Selva M."/>
            <person name="Riesgo A."/>
            <person name="Vervoort M."/>
            <person name="Leys S.P."/>
            <person name="Kodjabachian L."/>
            <person name="Le Bivic A."/>
            <person name="Borchiellini C."/>
            <person name="Claverie J.M."/>
            <person name="Renard E."/>
        </authorList>
    </citation>
    <scope>NUCLEOTIDE SEQUENCE [LARGE SCALE GENOMIC DNA]</scope>
    <source>
        <strain evidence="6">SPO-2</strain>
    </source>
</reference>
<dbReference type="PANTHER" id="PTHR11963">
    <property type="entry name" value="LEUCINE AMINOPEPTIDASE-RELATED"/>
    <property type="match status" value="1"/>
</dbReference>
<dbReference type="GO" id="GO:0005737">
    <property type="term" value="C:cytoplasm"/>
    <property type="evidence" value="ECO:0007669"/>
    <property type="project" value="InterPro"/>
</dbReference>
<evidence type="ECO:0000256" key="3">
    <source>
        <dbReference type="ARBA" id="ARBA00022670"/>
    </source>
</evidence>
<dbReference type="PRINTS" id="PR00481">
    <property type="entry name" value="LAMNOPPTDASE"/>
</dbReference>
<evidence type="ECO:0000259" key="5">
    <source>
        <dbReference type="Pfam" id="PF00883"/>
    </source>
</evidence>
<evidence type="ECO:0000256" key="1">
    <source>
        <dbReference type="ARBA" id="ARBA00009528"/>
    </source>
</evidence>
<keyword evidence="7" id="KW-1185">Reference proteome</keyword>
<keyword evidence="4" id="KW-0378">Hydrolase</keyword>
<dbReference type="AlphaFoldDB" id="A0AAV7JIA8"/>
<keyword evidence="3" id="KW-0645">Protease</keyword>
<dbReference type="PANTHER" id="PTHR11963:SF4">
    <property type="entry name" value="AMINOPEPTIDASE NPEPL1-RELATED"/>
    <property type="match status" value="1"/>
</dbReference>
<dbReference type="EMBL" id="JAKMXF010000332">
    <property type="protein sequence ID" value="KAI6648159.1"/>
    <property type="molecule type" value="Genomic_DNA"/>
</dbReference>
<dbReference type="Proteomes" id="UP001165289">
    <property type="component" value="Unassembled WGS sequence"/>
</dbReference>
<dbReference type="GO" id="GO:0030145">
    <property type="term" value="F:manganese ion binding"/>
    <property type="evidence" value="ECO:0007669"/>
    <property type="project" value="InterPro"/>
</dbReference>
<dbReference type="SUPFAM" id="SSF53187">
    <property type="entry name" value="Zn-dependent exopeptidases"/>
    <property type="match status" value="1"/>
</dbReference>
<accession>A0AAV7JIA8</accession>
<evidence type="ECO:0000256" key="4">
    <source>
        <dbReference type="ARBA" id="ARBA00022801"/>
    </source>
</evidence>